<dbReference type="Proteomes" id="UP000078559">
    <property type="component" value="Chromosome 4"/>
</dbReference>
<reference evidence="2" key="1">
    <citation type="submission" date="2014-12" db="EMBL/GenBank/DDBJ databases">
        <title>Genome Sequence of Valsa Canker Pathogens Uncovers a Specific Adaption of Colonization on Woody Bark.</title>
        <authorList>
            <person name="Yin Z."/>
            <person name="Liu H."/>
            <person name="Gao X."/>
            <person name="Li Z."/>
            <person name="Song N."/>
            <person name="Ke X."/>
            <person name="Dai Q."/>
            <person name="Wu Y."/>
            <person name="Sun Y."/>
            <person name="Xu J.-R."/>
            <person name="Kang Z.K."/>
            <person name="Wang L."/>
            <person name="Huang L."/>
        </authorList>
    </citation>
    <scope>NUCLEOTIDE SEQUENCE [LARGE SCALE GENOMIC DNA]</scope>
    <source>
        <strain evidence="2">03-8</strain>
    </source>
</reference>
<name>A0A194VYH8_CYTMA</name>
<keyword evidence="3" id="KW-1185">Reference proteome</keyword>
<protein>
    <submittedName>
        <fullName evidence="2">Uncharacterized protein</fullName>
    </submittedName>
</protein>
<sequence length="561" mass="65642">MSTKGKQSTTVAILAFYDSGLAASTEMTSRPPPVDEHRAHIRHYPLDMDLPFERYEHRHLAARDILVQRIMSKFLFPSSKELAQVYETHRSKENGLQNFGLIKRYDRALAWDLELLRKMLVTCSTTEDFYEPFVKPLRFTEHGFRLPSFTILDVASRDHGRDRVTLAEEILDLARRHYLEADDPSMRIWLHAIQPPVGSLYNTLPRLPQAEKTHLASVQERKRHSEMNRRRDEKKWYIDDTQYMQHLQRDIRNTGTLDLYDGGALLPPLREPLLSSRASRMRYLEIRAKLGVDFILQPEEHWEDVKDSIYPWPEADTPRRVLNFPSWRAWRQKQRWFRDIGFSPPVDFASGRTGRGMDRDGIWATARWKDEDEERGRAGRRGRRRASSEPPPDIFTSARLPWCFNHPREMLIFPKMTTATLDRRSRRRSLSRTRIAEMFDWNTVLAVQDPPQKQPGEELSHVPPSGDTPTCAHELELRLHKMRHLWPHDYDAGDVDGLFDNILALRILRCSQPRDSLPWWQQDQLSATHFSEIRELRVARTKPTREHAHGFGLSGGEAESL</sequence>
<dbReference type="AlphaFoldDB" id="A0A194VYH8"/>
<accession>A0A194VYH8</accession>
<evidence type="ECO:0000313" key="2">
    <source>
        <dbReference type="EMBL" id="KUI68918.1"/>
    </source>
</evidence>
<proteinExistence type="predicted"/>
<dbReference type="EMBL" id="CM003101">
    <property type="protein sequence ID" value="KUI68918.1"/>
    <property type="molecule type" value="Genomic_DNA"/>
</dbReference>
<evidence type="ECO:0000256" key="1">
    <source>
        <dbReference type="SAM" id="MobiDB-lite"/>
    </source>
</evidence>
<feature type="region of interest" description="Disordered" evidence="1">
    <location>
        <begin position="370"/>
        <end position="392"/>
    </location>
</feature>
<evidence type="ECO:0000313" key="3">
    <source>
        <dbReference type="Proteomes" id="UP000078559"/>
    </source>
</evidence>
<organism evidence="2 3">
    <name type="scientific">Cytospora mali</name>
    <name type="common">Apple Valsa canker fungus</name>
    <name type="synonym">Valsa mali</name>
    <dbReference type="NCBI Taxonomy" id="578113"/>
    <lineage>
        <taxon>Eukaryota</taxon>
        <taxon>Fungi</taxon>
        <taxon>Dikarya</taxon>
        <taxon>Ascomycota</taxon>
        <taxon>Pezizomycotina</taxon>
        <taxon>Sordariomycetes</taxon>
        <taxon>Sordariomycetidae</taxon>
        <taxon>Diaporthales</taxon>
        <taxon>Cytosporaceae</taxon>
        <taxon>Cytospora</taxon>
    </lineage>
</organism>
<dbReference type="OrthoDB" id="5192057at2759"/>
<gene>
    <name evidence="2" type="ORF">VM1G_04633</name>
</gene>